<gene>
    <name evidence="2" type="ORF">METZ01_LOCUS20915</name>
</gene>
<evidence type="ECO:0000256" key="1">
    <source>
        <dbReference type="SAM" id="Phobius"/>
    </source>
</evidence>
<dbReference type="PANTHER" id="PTHR34219:SF6">
    <property type="entry name" value="BLR3280 PROTEIN"/>
    <property type="match status" value="1"/>
</dbReference>
<keyword evidence="1" id="KW-1133">Transmembrane helix</keyword>
<evidence type="ECO:0000313" key="2">
    <source>
        <dbReference type="EMBL" id="SUZ68061.1"/>
    </source>
</evidence>
<feature type="transmembrane region" description="Helical" evidence="1">
    <location>
        <begin position="462"/>
        <end position="483"/>
    </location>
</feature>
<proteinExistence type="predicted"/>
<reference evidence="2" key="1">
    <citation type="submission" date="2018-05" db="EMBL/GenBank/DDBJ databases">
        <authorList>
            <person name="Lanie J.A."/>
            <person name="Ng W.-L."/>
            <person name="Kazmierczak K.M."/>
            <person name="Andrzejewski T.M."/>
            <person name="Davidsen T.M."/>
            <person name="Wayne K.J."/>
            <person name="Tettelin H."/>
            <person name="Glass J.I."/>
            <person name="Rusch D."/>
            <person name="Podicherti R."/>
            <person name="Tsui H.-C.T."/>
            <person name="Winkler M.E."/>
        </authorList>
    </citation>
    <scope>NUCLEOTIDE SEQUENCE</scope>
</reference>
<organism evidence="2">
    <name type="scientific">marine metagenome</name>
    <dbReference type="NCBI Taxonomy" id="408172"/>
    <lineage>
        <taxon>unclassified sequences</taxon>
        <taxon>metagenomes</taxon>
        <taxon>ecological metagenomes</taxon>
    </lineage>
</organism>
<feature type="non-terminal residue" evidence="2">
    <location>
        <position position="1"/>
    </location>
</feature>
<keyword evidence="1" id="KW-0472">Membrane</keyword>
<dbReference type="EMBL" id="UINC01001028">
    <property type="protein sequence ID" value="SUZ68061.1"/>
    <property type="molecule type" value="Genomic_DNA"/>
</dbReference>
<feature type="transmembrane region" description="Helical" evidence="1">
    <location>
        <begin position="233"/>
        <end position="255"/>
    </location>
</feature>
<keyword evidence="1" id="KW-0812">Transmembrane</keyword>
<protein>
    <recommendedName>
        <fullName evidence="3">PepSY domain-containing protein</fullName>
    </recommendedName>
</protein>
<accession>A0A381PM30</accession>
<sequence>VVWFASGIGMIYARGMPSLTDELRLERMAPLDLESVQMPPLEAAERAGLGGSLGRVTLLMVMDRPAYRLGGRGTSTVFADTGELMPEVDPAAAREVASRFMDLPSERISYLELLTQSDQWTLEQRSQLPFHKLSIDDGRGTQLYVSPESGEVTLLTTRASRALAWVSAIPHWLYFTPLRVKENLWTQTVLWTAGLGCVLAILGITLGIVQFKFSRPFKWSQIRSYLPYTGWMRWHYITGLVFGVFALTWVFSGLLSMEPFGWASGQGLGTGELRQALVGGPLDASSFAQIDSEDWETLLPGRSIKEITYTRILGEQYFTVRSTAAEPGGTAGDQIAGNGTARPGDASRTLVSAETLEVRTEPFTVAALMDRVRETYPDVPIVEVDLLEEYDSYHYSRDRLAPLPILRLKFDDPTQTWLYIDPGSGQLSTSVHRLDRVERWIYHGFHSLDFGFWYYNRPIWDIAVIVLSLGGLATCTIGLYVGIRRLWRNRKSASRTAQTSS</sequence>
<feature type="transmembrane region" description="Helical" evidence="1">
    <location>
        <begin position="189"/>
        <end position="213"/>
    </location>
</feature>
<dbReference type="PANTHER" id="PTHR34219">
    <property type="entry name" value="IRON-REGULATED INNER MEMBRANE PROTEIN-RELATED"/>
    <property type="match status" value="1"/>
</dbReference>
<name>A0A381PM30_9ZZZZ</name>
<evidence type="ECO:0008006" key="3">
    <source>
        <dbReference type="Google" id="ProtNLM"/>
    </source>
</evidence>
<dbReference type="AlphaFoldDB" id="A0A381PM30"/>
<dbReference type="InterPro" id="IPR005625">
    <property type="entry name" value="PepSY-ass_TM"/>
</dbReference>